<keyword evidence="2" id="KW-0732">Signal</keyword>
<gene>
    <name evidence="4" type="ORF">D0T12_33275</name>
</gene>
<feature type="domain" description="PLL-like beta propeller" evidence="3">
    <location>
        <begin position="68"/>
        <end position="287"/>
    </location>
</feature>
<dbReference type="AlphaFoldDB" id="A0A372G776"/>
<dbReference type="EMBL" id="QVNQ01000015">
    <property type="protein sequence ID" value="RFS81245.1"/>
    <property type="molecule type" value="Genomic_DNA"/>
</dbReference>
<feature type="chain" id="PRO_5039255526" description="PLL-like beta propeller domain-containing protein" evidence="2">
    <location>
        <begin position="22"/>
        <end position="382"/>
    </location>
</feature>
<reference evidence="4 5" key="1">
    <citation type="submission" date="2018-08" db="EMBL/GenBank/DDBJ databases">
        <title>Actinomadura spongicola sp. nov., isolated from marine sponge Leucetta chagosensis.</title>
        <authorList>
            <person name="Li L."/>
            <person name="Lin H.W."/>
        </authorList>
    </citation>
    <scope>NUCLEOTIDE SEQUENCE [LARGE SCALE GENOMIC DNA]</scope>
    <source>
        <strain evidence="4 5">LHW52907</strain>
    </source>
</reference>
<organism evidence="4 5">
    <name type="scientific">Actinomadura spongiicola</name>
    <dbReference type="NCBI Taxonomy" id="2303421"/>
    <lineage>
        <taxon>Bacteria</taxon>
        <taxon>Bacillati</taxon>
        <taxon>Actinomycetota</taxon>
        <taxon>Actinomycetes</taxon>
        <taxon>Streptosporangiales</taxon>
        <taxon>Thermomonosporaceae</taxon>
        <taxon>Actinomadura</taxon>
    </lineage>
</organism>
<dbReference type="InterPro" id="IPR058502">
    <property type="entry name" value="PLL-like_beta-prop"/>
</dbReference>
<sequence>MGVTLAAAAGLLPLASPAALAAAVAGPATTAAATPPAYATDLPNLSTPQVAYAQSSQRTTITPPAKGVAARGTDGALLYAARSGAGFAPFQSLGGVIVGDPSAVGTSNGSVDLFVRGTDNQVFVNTVTPSGAVTGYSLVPGLTVTGDIESIVPVDEPAGSVRIFARGPEGAVWTNVRRNGSWAGWSSLGGFITSDITASRLFSPIGGSIRIFVRGSDNRVYLNQVSPSGASGFRAVDDMRVTSNIAIRDSDAVNAFEIFARGEDNRVYVRGLAVTGSTWKPLDGVTATSDIAVTSQAVYVRGGDNAIYTNPQNSGNGSFTGFRRVEGPVTGNPAAFTQAGPFAQYLLARQPNSQLAFNTRADNGAPPAPFTGYTPISGPTID</sequence>
<feature type="region of interest" description="Disordered" evidence="1">
    <location>
        <begin position="358"/>
        <end position="382"/>
    </location>
</feature>
<evidence type="ECO:0000313" key="4">
    <source>
        <dbReference type="EMBL" id="RFS81245.1"/>
    </source>
</evidence>
<evidence type="ECO:0000256" key="1">
    <source>
        <dbReference type="SAM" id="MobiDB-lite"/>
    </source>
</evidence>
<comment type="caution">
    <text evidence="4">The sequence shown here is derived from an EMBL/GenBank/DDBJ whole genome shotgun (WGS) entry which is preliminary data.</text>
</comment>
<dbReference type="SUPFAM" id="SSF89372">
    <property type="entry name" value="Fucose-specific lectin"/>
    <property type="match status" value="2"/>
</dbReference>
<dbReference type="RefSeq" id="WP_117404860.1">
    <property type="nucleotide sequence ID" value="NZ_QVNQ01000015.1"/>
</dbReference>
<dbReference type="Proteomes" id="UP000262882">
    <property type="component" value="Unassembled WGS sequence"/>
</dbReference>
<name>A0A372G776_9ACTN</name>
<keyword evidence="5" id="KW-1185">Reference proteome</keyword>
<evidence type="ECO:0000259" key="3">
    <source>
        <dbReference type="Pfam" id="PF26607"/>
    </source>
</evidence>
<evidence type="ECO:0000313" key="5">
    <source>
        <dbReference type="Proteomes" id="UP000262882"/>
    </source>
</evidence>
<feature type="signal peptide" evidence="2">
    <location>
        <begin position="1"/>
        <end position="21"/>
    </location>
</feature>
<dbReference type="Pfam" id="PF26607">
    <property type="entry name" value="DUF8189"/>
    <property type="match status" value="1"/>
</dbReference>
<accession>A0A372G776</accession>
<dbReference type="Gene3D" id="2.120.10.70">
    <property type="entry name" value="Fucose-specific lectin"/>
    <property type="match status" value="2"/>
</dbReference>
<dbReference type="OrthoDB" id="9807519at2"/>
<evidence type="ECO:0000256" key="2">
    <source>
        <dbReference type="SAM" id="SignalP"/>
    </source>
</evidence>
<proteinExistence type="predicted"/>
<protein>
    <recommendedName>
        <fullName evidence="3">PLL-like beta propeller domain-containing protein</fullName>
    </recommendedName>
</protein>